<evidence type="ECO:0000256" key="8">
    <source>
        <dbReference type="PIRNR" id="PIRNR038996"/>
    </source>
</evidence>
<dbReference type="InterPro" id="IPR050619">
    <property type="entry name" value="Flavodoxin"/>
</dbReference>
<keyword evidence="5 8" id="KW-0288">FMN</keyword>
<evidence type="ECO:0000259" key="9">
    <source>
        <dbReference type="PROSITE" id="PS50902"/>
    </source>
</evidence>
<comment type="similarity">
    <text evidence="2 8">Belongs to the flavodoxin family.</text>
</comment>
<protein>
    <recommendedName>
        <fullName evidence="8">Flavodoxin</fullName>
    </recommendedName>
</protein>
<dbReference type="NCBIfam" id="TIGR01752">
    <property type="entry name" value="flav_long"/>
    <property type="match status" value="1"/>
</dbReference>
<dbReference type="NCBIfam" id="NF006738">
    <property type="entry name" value="PRK09267.1-4"/>
    <property type="match status" value="1"/>
</dbReference>
<dbReference type="InterPro" id="IPR001094">
    <property type="entry name" value="Flavdoxin-like"/>
</dbReference>
<evidence type="ECO:0000256" key="1">
    <source>
        <dbReference type="ARBA" id="ARBA00001917"/>
    </source>
</evidence>
<dbReference type="PANTHER" id="PTHR42809">
    <property type="entry name" value="FLAVODOXIN 2"/>
    <property type="match status" value="1"/>
</dbReference>
<keyword evidence="11" id="KW-1185">Reference proteome</keyword>
<evidence type="ECO:0000256" key="7">
    <source>
        <dbReference type="ARBA" id="ARBA00023231"/>
    </source>
</evidence>
<dbReference type="PROSITE" id="PS00201">
    <property type="entry name" value="FLAVODOXIN"/>
    <property type="match status" value="1"/>
</dbReference>
<keyword evidence="7" id="KW-0535">Nitrogen fixation</keyword>
<evidence type="ECO:0000313" key="11">
    <source>
        <dbReference type="Proteomes" id="UP000721861"/>
    </source>
</evidence>
<evidence type="ECO:0000256" key="3">
    <source>
        <dbReference type="ARBA" id="ARBA00022448"/>
    </source>
</evidence>
<dbReference type="NCBIfam" id="NF006739">
    <property type="entry name" value="PRK09267.1-5"/>
    <property type="match status" value="1"/>
</dbReference>
<comment type="caution">
    <text evidence="10">The sequence shown here is derived from an EMBL/GenBank/DDBJ whole genome shotgun (WGS) entry which is preliminary data.</text>
</comment>
<comment type="cofactor">
    <cofactor evidence="1 8">
        <name>FMN</name>
        <dbReference type="ChEBI" id="CHEBI:58210"/>
    </cofactor>
</comment>
<gene>
    <name evidence="10" type="ORF">KEM09_11910</name>
</gene>
<dbReference type="Gene3D" id="3.40.50.360">
    <property type="match status" value="1"/>
</dbReference>
<dbReference type="PANTHER" id="PTHR42809:SF1">
    <property type="entry name" value="FLAVODOXIN 1"/>
    <property type="match status" value="1"/>
</dbReference>
<evidence type="ECO:0000256" key="5">
    <source>
        <dbReference type="ARBA" id="ARBA00022643"/>
    </source>
</evidence>
<keyword evidence="6 8" id="KW-0249">Electron transport</keyword>
<dbReference type="SUPFAM" id="SSF52218">
    <property type="entry name" value="Flavoproteins"/>
    <property type="match status" value="1"/>
</dbReference>
<dbReference type="Proteomes" id="UP000721861">
    <property type="component" value="Unassembled WGS sequence"/>
</dbReference>
<dbReference type="InterPro" id="IPR001226">
    <property type="entry name" value="Flavodoxin_CS"/>
</dbReference>
<dbReference type="InterPro" id="IPR029039">
    <property type="entry name" value="Flavoprotein-like_sf"/>
</dbReference>
<dbReference type="InterPro" id="IPR010086">
    <property type="entry name" value="Flavodoxin_lc"/>
</dbReference>
<dbReference type="RefSeq" id="WP_212228580.1">
    <property type="nucleotide sequence ID" value="NZ_JAGUCN010000012.1"/>
</dbReference>
<evidence type="ECO:0000256" key="4">
    <source>
        <dbReference type="ARBA" id="ARBA00022630"/>
    </source>
</evidence>
<dbReference type="PROSITE" id="PS50902">
    <property type="entry name" value="FLAVODOXIN_LIKE"/>
    <property type="match status" value="1"/>
</dbReference>
<dbReference type="PIRSF" id="PIRSF038996">
    <property type="entry name" value="FldA"/>
    <property type="match status" value="1"/>
</dbReference>
<evidence type="ECO:0000256" key="6">
    <source>
        <dbReference type="ARBA" id="ARBA00022982"/>
    </source>
</evidence>
<keyword evidence="3 8" id="KW-0813">Transport</keyword>
<name>A0ABS5KAR2_9BACT</name>
<evidence type="ECO:0000256" key="2">
    <source>
        <dbReference type="ARBA" id="ARBA00005267"/>
    </source>
</evidence>
<reference evidence="10 11" key="1">
    <citation type="journal article" date="2014" name="Int. J. Syst. Evol. Microbiol.">
        <title>Carboxylicivirga gen. nov. in the family Marinilabiliaceae with two novel species, Carboxylicivirga mesophila sp. nov. and Carboxylicivirga taeanensis sp. nov., and reclassification of Cytophaga fermentans as Saccharicrinis fermentans gen. nov., comb. nov.</title>
        <authorList>
            <person name="Yang S.H."/>
            <person name="Seo H.S."/>
            <person name="Woo J.H."/>
            <person name="Oh H.M."/>
            <person name="Jang H."/>
            <person name="Lee J.H."/>
            <person name="Kim S.J."/>
            <person name="Kwon K.K."/>
        </authorList>
    </citation>
    <scope>NUCLEOTIDE SEQUENCE [LARGE SCALE GENOMIC DNA]</scope>
    <source>
        <strain evidence="10 11">JCM 18290</strain>
    </source>
</reference>
<dbReference type="Pfam" id="PF00258">
    <property type="entry name" value="Flavodoxin_1"/>
    <property type="match status" value="1"/>
</dbReference>
<keyword evidence="4 8" id="KW-0285">Flavoprotein</keyword>
<accession>A0ABS5KAR2</accession>
<dbReference type="EMBL" id="JAGUCN010000012">
    <property type="protein sequence ID" value="MBS2212114.1"/>
    <property type="molecule type" value="Genomic_DNA"/>
</dbReference>
<organism evidence="10 11">
    <name type="scientific">Carboxylicivirga mesophila</name>
    <dbReference type="NCBI Taxonomy" id="1166478"/>
    <lineage>
        <taxon>Bacteria</taxon>
        <taxon>Pseudomonadati</taxon>
        <taxon>Bacteroidota</taxon>
        <taxon>Bacteroidia</taxon>
        <taxon>Marinilabiliales</taxon>
        <taxon>Marinilabiliaceae</taxon>
        <taxon>Carboxylicivirga</taxon>
    </lineage>
</organism>
<evidence type="ECO:0000313" key="10">
    <source>
        <dbReference type="EMBL" id="MBS2212114.1"/>
    </source>
</evidence>
<comment type="function">
    <text evidence="8">Low-potential electron donor to a number of redox enzymes.</text>
</comment>
<dbReference type="InterPro" id="IPR008254">
    <property type="entry name" value="Flavodoxin/NO_synth"/>
</dbReference>
<proteinExistence type="inferred from homology"/>
<feature type="domain" description="Flavodoxin-like" evidence="9">
    <location>
        <begin position="4"/>
        <end position="163"/>
    </location>
</feature>
<sequence>MKKTAIVYGSSTGNTQAVAEMINSQLDKQADLINVDEASASDLADYDFLFLGTSTWGLGDLQDDWEGFITELQGIDLGGKQIALFGLGDADAYPDTFVDGMGTIYQAIADKGCEVVGMVSVDDYSYDASTAELEGQLVGLAIDEDNENDKTSSRVEAWINDLRHHLD</sequence>
<dbReference type="PRINTS" id="PR00369">
    <property type="entry name" value="FLAVODOXIN"/>
</dbReference>